<name>A0A1Y1MES1_PHOPY</name>
<evidence type="ECO:0000313" key="2">
    <source>
        <dbReference type="EMBL" id="JAV84302.1"/>
    </source>
</evidence>
<feature type="signal peptide" evidence="1">
    <location>
        <begin position="1"/>
        <end position="17"/>
    </location>
</feature>
<dbReference type="EMBL" id="GEZM01033266">
    <property type="protein sequence ID" value="JAV84302.1"/>
    <property type="molecule type" value="Transcribed_RNA"/>
</dbReference>
<dbReference type="AlphaFoldDB" id="A0A1Y1MES1"/>
<proteinExistence type="predicted"/>
<evidence type="ECO:0000256" key="1">
    <source>
        <dbReference type="SAM" id="SignalP"/>
    </source>
</evidence>
<protein>
    <submittedName>
        <fullName evidence="2">Uncharacterized protein</fullName>
    </submittedName>
</protein>
<reference evidence="2" key="1">
    <citation type="journal article" date="2016" name="Sci. Rep.">
        <title>Molecular characterization of firefly nuptial gifts: a multi-omics approach sheds light on postcopulatory sexual selection.</title>
        <authorList>
            <person name="Al-Wathiqui N."/>
            <person name="Fallon T.R."/>
            <person name="South A."/>
            <person name="Weng J.K."/>
            <person name="Lewis S.M."/>
        </authorList>
    </citation>
    <scope>NUCLEOTIDE SEQUENCE</scope>
</reference>
<feature type="chain" id="PRO_5012010860" evidence="1">
    <location>
        <begin position="18"/>
        <end position="108"/>
    </location>
</feature>
<accession>A0A1Y1MES1</accession>
<organism evidence="2">
    <name type="scientific">Photinus pyralis</name>
    <name type="common">Common eastern firefly</name>
    <name type="synonym">Lampyris pyralis</name>
    <dbReference type="NCBI Taxonomy" id="7054"/>
    <lineage>
        <taxon>Eukaryota</taxon>
        <taxon>Metazoa</taxon>
        <taxon>Ecdysozoa</taxon>
        <taxon>Arthropoda</taxon>
        <taxon>Hexapoda</taxon>
        <taxon>Insecta</taxon>
        <taxon>Pterygota</taxon>
        <taxon>Neoptera</taxon>
        <taxon>Endopterygota</taxon>
        <taxon>Coleoptera</taxon>
        <taxon>Polyphaga</taxon>
        <taxon>Elateriformia</taxon>
        <taxon>Elateroidea</taxon>
        <taxon>Lampyridae</taxon>
        <taxon>Lampyrinae</taxon>
        <taxon>Photinus</taxon>
    </lineage>
</organism>
<keyword evidence="1" id="KW-0732">Signal</keyword>
<sequence length="108" mass="12840">MLVLLMCLHVTSHFVWRLNTITESEYSSNAFNLVCEKLPKSTWVETRLERISIVSLYCHREKDNLKKLGTSLQTLKIVLRIEFGRKNCNTLVSYLLYRITVSWRYLNR</sequence>